<dbReference type="RefSeq" id="WP_093730659.1">
    <property type="nucleotide sequence ID" value="NZ_FMYW01000010.1"/>
</dbReference>
<comment type="catalytic activity">
    <reaction evidence="10">
        <text>2 D-alanine + ATP = D-alanyl-D-alanine + ADP + phosphate + H(+)</text>
        <dbReference type="Rhea" id="RHEA:11224"/>
        <dbReference type="ChEBI" id="CHEBI:15378"/>
        <dbReference type="ChEBI" id="CHEBI:30616"/>
        <dbReference type="ChEBI" id="CHEBI:43474"/>
        <dbReference type="ChEBI" id="CHEBI:57416"/>
        <dbReference type="ChEBI" id="CHEBI:57822"/>
        <dbReference type="ChEBI" id="CHEBI:456216"/>
        <dbReference type="EC" id="6.3.2.4"/>
    </reaction>
</comment>
<evidence type="ECO:0000256" key="4">
    <source>
        <dbReference type="ARBA" id="ARBA00022598"/>
    </source>
</evidence>
<dbReference type="InterPro" id="IPR013815">
    <property type="entry name" value="ATP_grasp_subdomain_1"/>
</dbReference>
<evidence type="ECO:0000259" key="14">
    <source>
        <dbReference type="PROSITE" id="PS50975"/>
    </source>
</evidence>
<dbReference type="UniPathway" id="UPA00219"/>
<keyword evidence="9 10" id="KW-0961">Cell wall biogenesis/degradation</keyword>
<accession>A0A1G6MPI3</accession>
<keyword evidence="3 10" id="KW-0963">Cytoplasm</keyword>
<keyword evidence="12" id="KW-0460">Magnesium</keyword>
<feature type="binding site" evidence="12">
    <location>
        <position position="276"/>
    </location>
    <ligand>
        <name>Mg(2+)</name>
        <dbReference type="ChEBI" id="CHEBI:18420"/>
        <label>1</label>
    </ligand>
</feature>
<dbReference type="GO" id="GO:0008360">
    <property type="term" value="P:regulation of cell shape"/>
    <property type="evidence" value="ECO:0007669"/>
    <property type="project" value="UniProtKB-KW"/>
</dbReference>
<dbReference type="SMART" id="SM01209">
    <property type="entry name" value="GARS_A"/>
    <property type="match status" value="1"/>
</dbReference>
<evidence type="ECO:0000256" key="13">
    <source>
        <dbReference type="PROSITE-ProRule" id="PRU00409"/>
    </source>
</evidence>
<dbReference type="GO" id="GO:0009252">
    <property type="term" value="P:peptidoglycan biosynthetic process"/>
    <property type="evidence" value="ECO:0007669"/>
    <property type="project" value="UniProtKB-UniRule"/>
</dbReference>
<dbReference type="EMBL" id="FMYW01000010">
    <property type="protein sequence ID" value="SDC57440.1"/>
    <property type="molecule type" value="Genomic_DNA"/>
</dbReference>
<comment type="similarity">
    <text evidence="2 10">Belongs to the D-alanine--D-alanine ligase family.</text>
</comment>
<dbReference type="OrthoDB" id="9813261at2"/>
<comment type="subcellular location">
    <subcellularLocation>
        <location evidence="1 10">Cytoplasm</location>
    </subcellularLocation>
</comment>
<dbReference type="SUPFAM" id="SSF52440">
    <property type="entry name" value="PreATP-grasp domain"/>
    <property type="match status" value="1"/>
</dbReference>
<dbReference type="InterPro" id="IPR000291">
    <property type="entry name" value="D-Ala_lig_Van_CS"/>
</dbReference>
<evidence type="ECO:0000256" key="6">
    <source>
        <dbReference type="ARBA" id="ARBA00022840"/>
    </source>
</evidence>
<dbReference type="Gene3D" id="3.30.1490.20">
    <property type="entry name" value="ATP-grasp fold, A domain"/>
    <property type="match status" value="1"/>
</dbReference>
<evidence type="ECO:0000256" key="3">
    <source>
        <dbReference type="ARBA" id="ARBA00022490"/>
    </source>
</evidence>
<feature type="active site" evidence="11">
    <location>
        <position position="151"/>
    </location>
</feature>
<evidence type="ECO:0000313" key="15">
    <source>
        <dbReference type="EMBL" id="SDC57440.1"/>
    </source>
</evidence>
<dbReference type="Gene3D" id="3.30.470.20">
    <property type="entry name" value="ATP-grasp fold, B domain"/>
    <property type="match status" value="1"/>
</dbReference>
<feature type="domain" description="ATP-grasp" evidence="14">
    <location>
        <begin position="104"/>
        <end position="309"/>
    </location>
</feature>
<keyword evidence="16" id="KW-1185">Reference proteome</keyword>
<dbReference type="EC" id="6.3.2.4" evidence="10"/>
<keyword evidence="8 10" id="KW-0573">Peptidoglycan synthesis</keyword>
<evidence type="ECO:0000256" key="7">
    <source>
        <dbReference type="ARBA" id="ARBA00022960"/>
    </source>
</evidence>
<evidence type="ECO:0000256" key="5">
    <source>
        <dbReference type="ARBA" id="ARBA00022741"/>
    </source>
</evidence>
<dbReference type="InterPro" id="IPR011095">
    <property type="entry name" value="Dala_Dala_lig_C"/>
</dbReference>
<feature type="binding site" evidence="12">
    <location>
        <position position="276"/>
    </location>
    <ligand>
        <name>Mg(2+)</name>
        <dbReference type="ChEBI" id="CHEBI:18420"/>
        <label>2</label>
    </ligand>
</feature>
<name>A0A1G6MPI3_9FIRM</name>
<dbReference type="InterPro" id="IPR011761">
    <property type="entry name" value="ATP-grasp"/>
</dbReference>
<evidence type="ECO:0000256" key="2">
    <source>
        <dbReference type="ARBA" id="ARBA00010871"/>
    </source>
</evidence>
<dbReference type="PROSITE" id="PS00843">
    <property type="entry name" value="DALA_DALA_LIGASE_1"/>
    <property type="match status" value="1"/>
</dbReference>
<evidence type="ECO:0000256" key="12">
    <source>
        <dbReference type="PIRSR" id="PIRSR039102-3"/>
    </source>
</evidence>
<dbReference type="Pfam" id="PF01820">
    <property type="entry name" value="Dala_Dala_lig_N"/>
    <property type="match status" value="1"/>
</dbReference>
<dbReference type="HAMAP" id="MF_00047">
    <property type="entry name" value="Dala_Dala_lig"/>
    <property type="match status" value="1"/>
</dbReference>
<sequence length="313" mass="34067">MDKDITVAVVMGGPSAEEQISLSTGHAMAEALRGKGYQVKEIRLVPHNFFEQVKESGADVVVIAVHGLYGEDGRLQSALEMIGIPYTGSGVLASSLSMNKLAAKRVFLGSGIPTPDYIFLHRRNRGKQDMIKAITEKFSLPVVVKPVSQGSSLGVTIEKDVSGLQKALDEAFRYDEEVLVEQYIAGQETSVCMIRRKDGTVKVWPVVLIHPHAEWYDFNAKYSVGGVEHLVPAPLPEEIIQKLKDISVNAYEVLGCSGVARTDCMIDKDGNCYVLEMNTVPGMTPTSLVPDAARADGTDFGELCEMILETAHL</sequence>
<dbReference type="PROSITE" id="PS50975">
    <property type="entry name" value="ATP_GRASP"/>
    <property type="match status" value="1"/>
</dbReference>
<dbReference type="PANTHER" id="PTHR23132:SF23">
    <property type="entry name" value="D-ALANINE--D-ALANINE LIGASE B"/>
    <property type="match status" value="1"/>
</dbReference>
<evidence type="ECO:0000256" key="11">
    <source>
        <dbReference type="PIRSR" id="PIRSR039102-1"/>
    </source>
</evidence>
<dbReference type="Pfam" id="PF07478">
    <property type="entry name" value="Dala_Dala_lig_C"/>
    <property type="match status" value="1"/>
</dbReference>
<organism evidence="15 16">
    <name type="scientific">Succiniclasticum ruminis</name>
    <dbReference type="NCBI Taxonomy" id="40841"/>
    <lineage>
        <taxon>Bacteria</taxon>
        <taxon>Bacillati</taxon>
        <taxon>Bacillota</taxon>
        <taxon>Negativicutes</taxon>
        <taxon>Acidaminococcales</taxon>
        <taxon>Acidaminococcaceae</taxon>
        <taxon>Succiniclasticum</taxon>
    </lineage>
</organism>
<evidence type="ECO:0000256" key="1">
    <source>
        <dbReference type="ARBA" id="ARBA00004496"/>
    </source>
</evidence>
<reference evidence="16" key="1">
    <citation type="submission" date="2016-10" db="EMBL/GenBank/DDBJ databases">
        <authorList>
            <person name="Varghese N."/>
            <person name="Submissions S."/>
        </authorList>
    </citation>
    <scope>NUCLEOTIDE SEQUENCE [LARGE SCALE GENOMIC DNA]</scope>
    <source>
        <strain evidence="16">DSM 11005</strain>
    </source>
</reference>
<keyword evidence="12" id="KW-0479">Metal-binding</keyword>
<evidence type="ECO:0000256" key="8">
    <source>
        <dbReference type="ARBA" id="ARBA00022984"/>
    </source>
</evidence>
<dbReference type="AlphaFoldDB" id="A0A1G6MPI3"/>
<dbReference type="GO" id="GO:0071555">
    <property type="term" value="P:cell wall organization"/>
    <property type="evidence" value="ECO:0007669"/>
    <property type="project" value="UniProtKB-KW"/>
</dbReference>
<dbReference type="PANTHER" id="PTHR23132">
    <property type="entry name" value="D-ALANINE--D-ALANINE LIGASE"/>
    <property type="match status" value="1"/>
</dbReference>
<dbReference type="PIRSF" id="PIRSF039102">
    <property type="entry name" value="Ddl/VanB"/>
    <property type="match status" value="1"/>
</dbReference>
<evidence type="ECO:0000256" key="10">
    <source>
        <dbReference type="HAMAP-Rule" id="MF_00047"/>
    </source>
</evidence>
<keyword evidence="5 13" id="KW-0547">Nucleotide-binding</keyword>
<dbReference type="Proteomes" id="UP000198943">
    <property type="component" value="Unassembled WGS sequence"/>
</dbReference>
<gene>
    <name evidence="10" type="primary">ddl</name>
    <name evidence="15" type="ORF">SAMN04487864_11070</name>
</gene>
<dbReference type="GO" id="GO:0008716">
    <property type="term" value="F:D-alanine-D-alanine ligase activity"/>
    <property type="evidence" value="ECO:0007669"/>
    <property type="project" value="UniProtKB-UniRule"/>
</dbReference>
<evidence type="ECO:0000313" key="16">
    <source>
        <dbReference type="Proteomes" id="UP000198943"/>
    </source>
</evidence>
<feature type="binding site" evidence="12">
    <location>
        <position position="263"/>
    </location>
    <ligand>
        <name>Mg(2+)</name>
        <dbReference type="ChEBI" id="CHEBI:18420"/>
        <label>1</label>
    </ligand>
</feature>
<evidence type="ECO:0000256" key="9">
    <source>
        <dbReference type="ARBA" id="ARBA00023316"/>
    </source>
</evidence>
<dbReference type="GO" id="GO:0005524">
    <property type="term" value="F:ATP binding"/>
    <property type="evidence" value="ECO:0007669"/>
    <property type="project" value="UniProtKB-UniRule"/>
</dbReference>
<keyword evidence="12" id="KW-0464">Manganese</keyword>
<dbReference type="NCBIfam" id="NF002378">
    <property type="entry name" value="PRK01372.1"/>
    <property type="match status" value="1"/>
</dbReference>
<dbReference type="NCBIfam" id="TIGR01205">
    <property type="entry name" value="D_ala_D_alaTIGR"/>
    <property type="match status" value="1"/>
</dbReference>
<comment type="cofactor">
    <cofactor evidence="12">
        <name>Mg(2+)</name>
        <dbReference type="ChEBI" id="CHEBI:18420"/>
    </cofactor>
    <cofactor evidence="12">
        <name>Mn(2+)</name>
        <dbReference type="ChEBI" id="CHEBI:29035"/>
    </cofactor>
    <text evidence="12">Binds 2 magnesium or manganese ions per subunit.</text>
</comment>
<dbReference type="InterPro" id="IPR005905">
    <property type="entry name" value="D_ala_D_ala"/>
</dbReference>
<comment type="function">
    <text evidence="10">Cell wall formation.</text>
</comment>
<proteinExistence type="inferred from homology"/>
<dbReference type="InterPro" id="IPR011127">
    <property type="entry name" value="Dala_Dala_lig_N"/>
</dbReference>
<protein>
    <recommendedName>
        <fullName evidence="10">D-alanine--D-alanine ligase</fullName>
        <ecNumber evidence="10">6.3.2.4</ecNumber>
    </recommendedName>
    <alternativeName>
        <fullName evidence="10">D-Ala-D-Ala ligase</fullName>
    </alternativeName>
    <alternativeName>
        <fullName evidence="10">D-alanylalanine synthetase</fullName>
    </alternativeName>
</protein>
<keyword evidence="7 10" id="KW-0133">Cell shape</keyword>
<dbReference type="SUPFAM" id="SSF56059">
    <property type="entry name" value="Glutathione synthetase ATP-binding domain-like"/>
    <property type="match status" value="1"/>
</dbReference>
<feature type="active site" evidence="11">
    <location>
        <position position="287"/>
    </location>
</feature>
<dbReference type="Gene3D" id="3.40.50.20">
    <property type="match status" value="1"/>
</dbReference>
<dbReference type="GO" id="GO:0046872">
    <property type="term" value="F:metal ion binding"/>
    <property type="evidence" value="ECO:0007669"/>
    <property type="project" value="UniProtKB-KW"/>
</dbReference>
<feature type="active site" evidence="11">
    <location>
        <position position="17"/>
    </location>
</feature>
<dbReference type="InterPro" id="IPR016185">
    <property type="entry name" value="PreATP-grasp_dom_sf"/>
</dbReference>
<feature type="binding site" evidence="12">
    <location>
        <position position="278"/>
    </location>
    <ligand>
        <name>Mg(2+)</name>
        <dbReference type="ChEBI" id="CHEBI:18420"/>
        <label>2</label>
    </ligand>
</feature>
<keyword evidence="6 13" id="KW-0067">ATP-binding</keyword>
<dbReference type="GO" id="GO:0005737">
    <property type="term" value="C:cytoplasm"/>
    <property type="evidence" value="ECO:0007669"/>
    <property type="project" value="UniProtKB-SubCell"/>
</dbReference>
<comment type="pathway">
    <text evidence="10">Cell wall biogenesis; peptidoglycan biosynthesis.</text>
</comment>
<keyword evidence="4 10" id="KW-0436">Ligase</keyword>